<feature type="non-terminal residue" evidence="1">
    <location>
        <position position="51"/>
    </location>
</feature>
<keyword evidence="2" id="KW-1185">Reference proteome</keyword>
<gene>
    <name evidence="1" type="ORF">SCF082_LOCUS11211</name>
</gene>
<organism evidence="1 2">
    <name type="scientific">Durusdinium trenchii</name>
    <dbReference type="NCBI Taxonomy" id="1381693"/>
    <lineage>
        <taxon>Eukaryota</taxon>
        <taxon>Sar</taxon>
        <taxon>Alveolata</taxon>
        <taxon>Dinophyceae</taxon>
        <taxon>Suessiales</taxon>
        <taxon>Symbiodiniaceae</taxon>
        <taxon>Durusdinium</taxon>
    </lineage>
</organism>
<evidence type="ECO:0000313" key="1">
    <source>
        <dbReference type="EMBL" id="CAK9011718.1"/>
    </source>
</evidence>
<dbReference type="EMBL" id="CAXAMM010006646">
    <property type="protein sequence ID" value="CAK9011718.1"/>
    <property type="molecule type" value="Genomic_DNA"/>
</dbReference>
<sequence>KMNGEILEVAIDATSSVMDLKAHGRSTGHTRIDARVMLRTATAGAGFTSRM</sequence>
<evidence type="ECO:0000313" key="2">
    <source>
        <dbReference type="Proteomes" id="UP001642464"/>
    </source>
</evidence>
<comment type="caution">
    <text evidence="1">The sequence shown here is derived from an EMBL/GenBank/DDBJ whole genome shotgun (WGS) entry which is preliminary data.</text>
</comment>
<feature type="non-terminal residue" evidence="1">
    <location>
        <position position="1"/>
    </location>
</feature>
<protein>
    <submittedName>
        <fullName evidence="1">Uncharacterized protein</fullName>
    </submittedName>
</protein>
<accession>A0ABP0JBW7</accession>
<name>A0ABP0JBW7_9DINO</name>
<proteinExistence type="predicted"/>
<dbReference type="Proteomes" id="UP001642464">
    <property type="component" value="Unassembled WGS sequence"/>
</dbReference>
<reference evidence="1 2" key="1">
    <citation type="submission" date="2024-02" db="EMBL/GenBank/DDBJ databases">
        <authorList>
            <person name="Chen Y."/>
            <person name="Shah S."/>
            <person name="Dougan E. K."/>
            <person name="Thang M."/>
            <person name="Chan C."/>
        </authorList>
    </citation>
    <scope>NUCLEOTIDE SEQUENCE [LARGE SCALE GENOMIC DNA]</scope>
</reference>